<keyword evidence="2" id="KW-1185">Reference proteome</keyword>
<evidence type="ECO:0000313" key="2">
    <source>
        <dbReference type="Proteomes" id="UP000593566"/>
    </source>
</evidence>
<dbReference type="RefSeq" id="XP_037155367.1">
    <property type="nucleotide sequence ID" value="XM_037299366.1"/>
</dbReference>
<comment type="caution">
    <text evidence="1">The sequence shown here is derived from an EMBL/GenBank/DDBJ whole genome shotgun (WGS) entry which is preliminary data.</text>
</comment>
<dbReference type="Proteomes" id="UP000593566">
    <property type="component" value="Unassembled WGS sequence"/>
</dbReference>
<organism evidence="1 2">
    <name type="scientific">Letharia lupina</name>
    <dbReference type="NCBI Taxonomy" id="560253"/>
    <lineage>
        <taxon>Eukaryota</taxon>
        <taxon>Fungi</taxon>
        <taxon>Dikarya</taxon>
        <taxon>Ascomycota</taxon>
        <taxon>Pezizomycotina</taxon>
        <taxon>Lecanoromycetes</taxon>
        <taxon>OSLEUM clade</taxon>
        <taxon>Lecanoromycetidae</taxon>
        <taxon>Lecanorales</taxon>
        <taxon>Lecanorineae</taxon>
        <taxon>Parmeliaceae</taxon>
        <taxon>Letharia</taxon>
    </lineage>
</organism>
<dbReference type="AlphaFoldDB" id="A0A8H6FGK0"/>
<dbReference type="GeneID" id="59336896"/>
<evidence type="ECO:0000313" key="1">
    <source>
        <dbReference type="EMBL" id="KAF6227059.1"/>
    </source>
</evidence>
<reference evidence="1 2" key="1">
    <citation type="journal article" date="2020" name="Genomics">
        <title>Complete, high-quality genomes from long-read metagenomic sequencing of two wolf lichen thalli reveals enigmatic genome architecture.</title>
        <authorList>
            <person name="McKenzie S.K."/>
            <person name="Walston R.F."/>
            <person name="Allen J.L."/>
        </authorList>
    </citation>
    <scope>NUCLEOTIDE SEQUENCE [LARGE SCALE GENOMIC DNA]</scope>
    <source>
        <strain evidence="1">WasteWater1</strain>
    </source>
</reference>
<sequence>MARTIPGLSYDRDVDQEEFDLLDALVRLHETAPHGILYLQNYHLNASRPLSVPLCPRTSPPSDYTWPAGWTFTVTPGPILMPIELGADILDSFYGQVMAYAAARILANAAPLAAGVDIADGPLVLDFLVVDGANSHGLEWSIVYWFAAYMQAMARRGYTGLGSVTLRHENGWVLDVTLRLAWSVRVGGGL</sequence>
<proteinExistence type="predicted"/>
<gene>
    <name evidence="1" type="ORF">HO133_008500</name>
</gene>
<protein>
    <submittedName>
        <fullName evidence="1">Uncharacterized protein</fullName>
    </submittedName>
</protein>
<accession>A0A8H6FGK0</accession>
<name>A0A8H6FGK0_9LECA</name>
<dbReference type="EMBL" id="JACCJB010000005">
    <property type="protein sequence ID" value="KAF6227059.1"/>
    <property type="molecule type" value="Genomic_DNA"/>
</dbReference>